<dbReference type="Pfam" id="PF08238">
    <property type="entry name" value="Sel1"/>
    <property type="match status" value="1"/>
</dbReference>
<sequence>MNARNVRLAGLCMVCLFGSAAVPAEEPLQLVTANFMKVDAQMPWAKGHPNEEWRLNGLKSYQDGRYEEAIGRFERAAWYADKYSQHYLSLIYWYGQGVPADHVRAYIWSDLAAERGSRKLLAIREKMWAQLTPQQQQDAVAQGADYYDRYGDAVARPRAEMEIRRFARSMTGSHIGYRNQMLEQQNGPPIHGSFGNATAGMLASSAVAAGGPTSLEAYADDRVEMGPYWQQQDLELETGGRVEVGPAKATPRPKHTD</sequence>
<keyword evidence="4" id="KW-1185">Reference proteome</keyword>
<keyword evidence="2" id="KW-0732">Signal</keyword>
<evidence type="ECO:0000256" key="2">
    <source>
        <dbReference type="SAM" id="SignalP"/>
    </source>
</evidence>
<evidence type="ECO:0000313" key="3">
    <source>
        <dbReference type="EMBL" id="MDR7100085.1"/>
    </source>
</evidence>
<accession>A0ABU1VRV4</accession>
<name>A0ABU1VRV4_9GAMM</name>
<dbReference type="Gene3D" id="1.25.40.10">
    <property type="entry name" value="Tetratricopeptide repeat domain"/>
    <property type="match status" value="1"/>
</dbReference>
<feature type="chain" id="PRO_5046078560" description="Sel1 repeat family protein" evidence="2">
    <location>
        <begin position="25"/>
        <end position="257"/>
    </location>
</feature>
<protein>
    <recommendedName>
        <fullName evidence="5">Sel1 repeat family protein</fullName>
    </recommendedName>
</protein>
<dbReference type="InterPro" id="IPR006597">
    <property type="entry name" value="Sel1-like"/>
</dbReference>
<evidence type="ECO:0008006" key="5">
    <source>
        <dbReference type="Google" id="ProtNLM"/>
    </source>
</evidence>
<gene>
    <name evidence="3" type="ORF">J2X04_002466</name>
</gene>
<dbReference type="EMBL" id="JAVDVW010000002">
    <property type="protein sequence ID" value="MDR7100085.1"/>
    <property type="molecule type" value="Genomic_DNA"/>
</dbReference>
<dbReference type="InterPro" id="IPR011990">
    <property type="entry name" value="TPR-like_helical_dom_sf"/>
</dbReference>
<feature type="signal peptide" evidence="2">
    <location>
        <begin position="1"/>
        <end position="24"/>
    </location>
</feature>
<dbReference type="SUPFAM" id="SSF81901">
    <property type="entry name" value="HCP-like"/>
    <property type="match status" value="1"/>
</dbReference>
<comment type="caution">
    <text evidence="3">The sequence shown here is derived from an EMBL/GenBank/DDBJ whole genome shotgun (WGS) entry which is preliminary data.</text>
</comment>
<dbReference type="Proteomes" id="UP001267878">
    <property type="component" value="Unassembled WGS sequence"/>
</dbReference>
<dbReference type="SMART" id="SM00671">
    <property type="entry name" value="SEL1"/>
    <property type="match status" value="1"/>
</dbReference>
<reference evidence="3 4" key="1">
    <citation type="submission" date="2023-07" db="EMBL/GenBank/DDBJ databases">
        <title>Sorghum-associated microbial communities from plants grown in Nebraska, USA.</title>
        <authorList>
            <person name="Schachtman D."/>
        </authorList>
    </citation>
    <scope>NUCLEOTIDE SEQUENCE [LARGE SCALE GENOMIC DNA]</scope>
    <source>
        <strain evidence="3 4">BE187</strain>
    </source>
</reference>
<proteinExistence type="predicted"/>
<dbReference type="RefSeq" id="WP_310054659.1">
    <property type="nucleotide sequence ID" value="NZ_JAVDVW010000002.1"/>
</dbReference>
<evidence type="ECO:0000313" key="4">
    <source>
        <dbReference type="Proteomes" id="UP001267878"/>
    </source>
</evidence>
<feature type="region of interest" description="Disordered" evidence="1">
    <location>
        <begin position="230"/>
        <end position="257"/>
    </location>
</feature>
<evidence type="ECO:0000256" key="1">
    <source>
        <dbReference type="SAM" id="MobiDB-lite"/>
    </source>
</evidence>
<organism evidence="3 4">
    <name type="scientific">Agrilutibacter niabensis</name>
    <dbReference type="NCBI Taxonomy" id="380628"/>
    <lineage>
        <taxon>Bacteria</taxon>
        <taxon>Pseudomonadati</taxon>
        <taxon>Pseudomonadota</taxon>
        <taxon>Gammaproteobacteria</taxon>
        <taxon>Lysobacterales</taxon>
        <taxon>Lysobacteraceae</taxon>
        <taxon>Agrilutibacter</taxon>
    </lineage>
</organism>